<evidence type="ECO:0000313" key="3">
    <source>
        <dbReference type="Proteomes" id="UP000653305"/>
    </source>
</evidence>
<gene>
    <name evidence="2" type="ORF">PHJA_002770600</name>
</gene>
<name>A0A830DHM5_9LAMI</name>
<evidence type="ECO:0000313" key="2">
    <source>
        <dbReference type="EMBL" id="GFQ06266.1"/>
    </source>
</evidence>
<sequence>MPQHKTCMIKKKLARSKGRTGRSRTGSACAPTTPSTTTLSAAIGAAPSSASKLLLCFLFSHLFSTVFNFESY</sequence>
<keyword evidence="2" id="KW-0689">Ribosomal protein</keyword>
<keyword evidence="2" id="KW-0687">Ribonucleoprotein</keyword>
<organism evidence="2 3">
    <name type="scientific">Phtheirospermum japonicum</name>
    <dbReference type="NCBI Taxonomy" id="374723"/>
    <lineage>
        <taxon>Eukaryota</taxon>
        <taxon>Viridiplantae</taxon>
        <taxon>Streptophyta</taxon>
        <taxon>Embryophyta</taxon>
        <taxon>Tracheophyta</taxon>
        <taxon>Spermatophyta</taxon>
        <taxon>Magnoliopsida</taxon>
        <taxon>eudicotyledons</taxon>
        <taxon>Gunneridae</taxon>
        <taxon>Pentapetalae</taxon>
        <taxon>asterids</taxon>
        <taxon>lamiids</taxon>
        <taxon>Lamiales</taxon>
        <taxon>Orobanchaceae</taxon>
        <taxon>Orobanchaceae incertae sedis</taxon>
        <taxon>Phtheirospermum</taxon>
    </lineage>
</organism>
<dbReference type="Proteomes" id="UP000653305">
    <property type="component" value="Unassembled WGS sequence"/>
</dbReference>
<dbReference type="AlphaFoldDB" id="A0A830DHM5"/>
<accession>A0A830DHM5</accession>
<feature type="region of interest" description="Disordered" evidence="1">
    <location>
        <begin position="1"/>
        <end position="36"/>
    </location>
</feature>
<dbReference type="EMBL" id="BMAC01001196">
    <property type="protein sequence ID" value="GFQ06266.1"/>
    <property type="molecule type" value="Genomic_DNA"/>
</dbReference>
<keyword evidence="3" id="KW-1185">Reference proteome</keyword>
<feature type="compositionally biased region" description="Low complexity" evidence="1">
    <location>
        <begin position="23"/>
        <end position="36"/>
    </location>
</feature>
<reference evidence="2" key="1">
    <citation type="submission" date="2020-07" db="EMBL/GenBank/DDBJ databases">
        <title>Ethylene signaling mediates host invasion by parasitic plants.</title>
        <authorList>
            <person name="Yoshida S."/>
        </authorList>
    </citation>
    <scope>NUCLEOTIDE SEQUENCE</scope>
    <source>
        <strain evidence="2">Okayama</strain>
    </source>
</reference>
<evidence type="ECO:0000256" key="1">
    <source>
        <dbReference type="SAM" id="MobiDB-lite"/>
    </source>
</evidence>
<comment type="caution">
    <text evidence="2">The sequence shown here is derived from an EMBL/GenBank/DDBJ whole genome shotgun (WGS) entry which is preliminary data.</text>
</comment>
<dbReference type="GO" id="GO:0005840">
    <property type="term" value="C:ribosome"/>
    <property type="evidence" value="ECO:0007669"/>
    <property type="project" value="UniProtKB-KW"/>
</dbReference>
<protein>
    <submittedName>
        <fullName evidence="2">60S ribosomal protein l39-3</fullName>
    </submittedName>
</protein>
<proteinExistence type="predicted"/>
<feature type="compositionally biased region" description="Basic residues" evidence="1">
    <location>
        <begin position="7"/>
        <end position="22"/>
    </location>
</feature>